<gene>
    <name evidence="11" type="ORF">RN001_002514</name>
</gene>
<keyword evidence="12" id="KW-1185">Reference proteome</keyword>
<evidence type="ECO:0000313" key="12">
    <source>
        <dbReference type="Proteomes" id="UP001353858"/>
    </source>
</evidence>
<dbReference type="PANTHER" id="PTHR14517:SF6">
    <property type="entry name" value="RE41410P"/>
    <property type="match status" value="1"/>
</dbReference>
<evidence type="ECO:0000313" key="11">
    <source>
        <dbReference type="EMBL" id="KAK4886243.1"/>
    </source>
</evidence>
<dbReference type="Proteomes" id="UP001353858">
    <property type="component" value="Unassembled WGS sequence"/>
</dbReference>
<evidence type="ECO:0000256" key="10">
    <source>
        <dbReference type="SAM" id="Coils"/>
    </source>
</evidence>
<sequence length="381" mass="45472">MLQFQLMTEKDRREAAAIEKRRAQEEERKKRIFDAKTRLIGADVQALQQQIEEKKKLEEEKKRIDQIFNEQLIKCDQIAVALEQKESEERKKLALEVNNFRVNFQKFQDRREYDLNDPDAVRKCLPARLHDDDPRLGLSSVQKFEGEDVASEERKKIQREQIQSWLQQQMEERDNADKERKAADEAYKAAVIARDARAIELDRLEKDCRKRLERACCMFNRALADERFCEQKEKERQDKEDKMAQMYNTLTSDMMTENPDVSLSNMGPNRRIGYLYKGMSKSELEEFRNAQKAQLEEVKKKKDEETRFQREWDDYSNGIQRTIALMDKELARKEKDRRVALAEENKRMALEQKNHQDYMNKIVYRNKPTAAFFDQFNTSTR</sequence>
<evidence type="ECO:0000256" key="2">
    <source>
        <dbReference type="ARBA" id="ARBA00006875"/>
    </source>
</evidence>
<dbReference type="PANTHER" id="PTHR14517">
    <property type="entry name" value="RIB43A-RELATED"/>
    <property type="match status" value="1"/>
</dbReference>
<evidence type="ECO:0000256" key="6">
    <source>
        <dbReference type="ARBA" id="ARBA00023069"/>
    </source>
</evidence>
<keyword evidence="6" id="KW-0969">Cilium</keyword>
<evidence type="ECO:0000256" key="5">
    <source>
        <dbReference type="ARBA" id="ARBA00023054"/>
    </source>
</evidence>
<evidence type="ECO:0008006" key="13">
    <source>
        <dbReference type="Google" id="ProtNLM"/>
    </source>
</evidence>
<comment type="caution">
    <text evidence="11">The sequence shown here is derived from an EMBL/GenBank/DDBJ whole genome shotgun (WGS) entry which is preliminary data.</text>
</comment>
<keyword evidence="7" id="KW-0206">Cytoskeleton</keyword>
<comment type="similarity">
    <text evidence="2">Belongs to the RIB43A family.</text>
</comment>
<keyword evidence="5 10" id="KW-0175">Coiled coil</keyword>
<dbReference type="EMBL" id="JARPUR010000001">
    <property type="protein sequence ID" value="KAK4886243.1"/>
    <property type="molecule type" value="Genomic_DNA"/>
</dbReference>
<evidence type="ECO:0000256" key="1">
    <source>
        <dbReference type="ARBA" id="ARBA00004611"/>
    </source>
</evidence>
<evidence type="ECO:0000256" key="9">
    <source>
        <dbReference type="ARBA" id="ARBA00046435"/>
    </source>
</evidence>
<dbReference type="AlphaFoldDB" id="A0AAN7SR94"/>
<organism evidence="11 12">
    <name type="scientific">Aquatica leii</name>
    <dbReference type="NCBI Taxonomy" id="1421715"/>
    <lineage>
        <taxon>Eukaryota</taxon>
        <taxon>Metazoa</taxon>
        <taxon>Ecdysozoa</taxon>
        <taxon>Arthropoda</taxon>
        <taxon>Hexapoda</taxon>
        <taxon>Insecta</taxon>
        <taxon>Pterygota</taxon>
        <taxon>Neoptera</taxon>
        <taxon>Endopterygota</taxon>
        <taxon>Coleoptera</taxon>
        <taxon>Polyphaga</taxon>
        <taxon>Elateriformia</taxon>
        <taxon>Elateroidea</taxon>
        <taxon>Lampyridae</taxon>
        <taxon>Luciolinae</taxon>
        <taxon>Aquatica</taxon>
    </lineage>
</organism>
<comment type="subcellular location">
    <subcellularLocation>
        <location evidence="1">Cytoplasm</location>
        <location evidence="1">Cytoskeleton</location>
        <location evidence="1">Flagellum axoneme</location>
    </subcellularLocation>
</comment>
<proteinExistence type="inferred from homology"/>
<accession>A0AAN7SR94</accession>
<evidence type="ECO:0000256" key="7">
    <source>
        <dbReference type="ARBA" id="ARBA00023212"/>
    </source>
</evidence>
<name>A0AAN7SR94_9COLE</name>
<dbReference type="InterPro" id="IPR008805">
    <property type="entry name" value="RIB43A"/>
</dbReference>
<protein>
    <recommendedName>
        <fullName evidence="13">RIB43A-like with coiled-coils protein 2</fullName>
    </recommendedName>
</protein>
<evidence type="ECO:0000256" key="3">
    <source>
        <dbReference type="ARBA" id="ARBA00022490"/>
    </source>
</evidence>
<keyword evidence="4" id="KW-0282">Flagellum</keyword>
<reference evidence="12" key="1">
    <citation type="submission" date="2023-01" db="EMBL/GenBank/DDBJ databases">
        <title>Key to firefly adult light organ development and bioluminescence: homeobox transcription factors regulate luciferase expression and transportation to peroxisome.</title>
        <authorList>
            <person name="Fu X."/>
        </authorList>
    </citation>
    <scope>NUCLEOTIDE SEQUENCE [LARGE SCALE GENOMIC DNA]</scope>
</reference>
<feature type="coiled-coil region" evidence="10">
    <location>
        <begin position="6"/>
        <end position="67"/>
    </location>
</feature>
<comment type="subunit">
    <text evidence="9">Microtubule inner protein component of sperm flagellar doublet microtubules.</text>
</comment>
<keyword evidence="3" id="KW-0963">Cytoplasm</keyword>
<keyword evidence="8" id="KW-0966">Cell projection</keyword>
<dbReference type="Pfam" id="PF05914">
    <property type="entry name" value="RIB43A"/>
    <property type="match status" value="1"/>
</dbReference>
<feature type="coiled-coil region" evidence="10">
    <location>
        <begin position="332"/>
        <end position="361"/>
    </location>
</feature>
<evidence type="ECO:0000256" key="8">
    <source>
        <dbReference type="ARBA" id="ARBA00023273"/>
    </source>
</evidence>
<evidence type="ECO:0000256" key="4">
    <source>
        <dbReference type="ARBA" id="ARBA00022846"/>
    </source>
</evidence>